<feature type="region of interest" description="Disordered" evidence="1">
    <location>
        <begin position="52"/>
        <end position="72"/>
    </location>
</feature>
<name>A0ABR4CRT9_9HELO</name>
<proteinExistence type="predicted"/>
<organism evidence="2 3">
    <name type="scientific">Oculimacula yallundae</name>
    <dbReference type="NCBI Taxonomy" id="86028"/>
    <lineage>
        <taxon>Eukaryota</taxon>
        <taxon>Fungi</taxon>
        <taxon>Dikarya</taxon>
        <taxon>Ascomycota</taxon>
        <taxon>Pezizomycotina</taxon>
        <taxon>Leotiomycetes</taxon>
        <taxon>Helotiales</taxon>
        <taxon>Ploettnerulaceae</taxon>
        <taxon>Oculimacula</taxon>
    </lineage>
</organism>
<comment type="caution">
    <text evidence="2">The sequence shown here is derived from an EMBL/GenBank/DDBJ whole genome shotgun (WGS) entry which is preliminary data.</text>
</comment>
<sequence length="82" mass="9325">MISLIVACVKIQASSCLYGLQDNCMIMYSLPSPLELQRCKPQASRSFSLLPNQHQSDLPYTKEEKSTDNTEPDFYTYSLRVS</sequence>
<protein>
    <submittedName>
        <fullName evidence="2">Uncharacterized protein</fullName>
    </submittedName>
</protein>
<dbReference type="Proteomes" id="UP001595075">
    <property type="component" value="Unassembled WGS sequence"/>
</dbReference>
<gene>
    <name evidence="2" type="ORF">VTL71DRAFT_11821</name>
</gene>
<evidence type="ECO:0000256" key="1">
    <source>
        <dbReference type="SAM" id="MobiDB-lite"/>
    </source>
</evidence>
<accession>A0ABR4CRT9</accession>
<keyword evidence="3" id="KW-1185">Reference proteome</keyword>
<evidence type="ECO:0000313" key="2">
    <source>
        <dbReference type="EMBL" id="KAL2072478.1"/>
    </source>
</evidence>
<evidence type="ECO:0000313" key="3">
    <source>
        <dbReference type="Proteomes" id="UP001595075"/>
    </source>
</evidence>
<dbReference type="EMBL" id="JAZHXI010000004">
    <property type="protein sequence ID" value="KAL2072478.1"/>
    <property type="molecule type" value="Genomic_DNA"/>
</dbReference>
<reference evidence="2 3" key="1">
    <citation type="journal article" date="2024" name="Commun. Biol.">
        <title>Comparative genomic analysis of thermophilic fungi reveals convergent evolutionary adaptations and gene losses.</title>
        <authorList>
            <person name="Steindorff A.S."/>
            <person name="Aguilar-Pontes M.V."/>
            <person name="Robinson A.J."/>
            <person name="Andreopoulos B."/>
            <person name="LaButti K."/>
            <person name="Kuo A."/>
            <person name="Mondo S."/>
            <person name="Riley R."/>
            <person name="Otillar R."/>
            <person name="Haridas S."/>
            <person name="Lipzen A."/>
            <person name="Grimwood J."/>
            <person name="Schmutz J."/>
            <person name="Clum A."/>
            <person name="Reid I.D."/>
            <person name="Moisan M.C."/>
            <person name="Butler G."/>
            <person name="Nguyen T.T.M."/>
            <person name="Dewar K."/>
            <person name="Conant G."/>
            <person name="Drula E."/>
            <person name="Henrissat B."/>
            <person name="Hansel C."/>
            <person name="Singer S."/>
            <person name="Hutchinson M.I."/>
            <person name="de Vries R.P."/>
            <person name="Natvig D.O."/>
            <person name="Powell A.J."/>
            <person name="Tsang A."/>
            <person name="Grigoriev I.V."/>
        </authorList>
    </citation>
    <scope>NUCLEOTIDE SEQUENCE [LARGE SCALE GENOMIC DNA]</scope>
    <source>
        <strain evidence="2 3">CBS 494.80</strain>
    </source>
</reference>